<evidence type="ECO:0000256" key="3">
    <source>
        <dbReference type="ARBA" id="ARBA00023157"/>
    </source>
</evidence>
<feature type="compositionally biased region" description="Pro residues" evidence="8">
    <location>
        <begin position="99"/>
        <end position="108"/>
    </location>
</feature>
<dbReference type="PANTHER" id="PTHR11412">
    <property type="entry name" value="MACROGLOBULIN / COMPLEMENT"/>
    <property type="match status" value="1"/>
</dbReference>
<evidence type="ECO:0000259" key="12">
    <source>
        <dbReference type="SMART" id="SM01361"/>
    </source>
</evidence>
<dbReference type="Gene3D" id="2.60.40.1940">
    <property type="match status" value="1"/>
</dbReference>
<dbReference type="InterPro" id="IPR001599">
    <property type="entry name" value="Macroglobln_a2"/>
</dbReference>
<dbReference type="PANTHER" id="PTHR11412:SF175">
    <property type="entry name" value="TEP (THIOLESTER CONTAINING PROTEIN)"/>
    <property type="match status" value="1"/>
</dbReference>
<evidence type="ECO:0000259" key="11">
    <source>
        <dbReference type="SMART" id="SM01360"/>
    </source>
</evidence>
<dbReference type="InterPro" id="IPR050473">
    <property type="entry name" value="A2M/Complement_sys"/>
</dbReference>
<reference evidence="14" key="2">
    <citation type="submission" date="2020-10" db="UniProtKB">
        <authorList>
            <consortium name="WormBaseParasite"/>
        </authorList>
    </citation>
    <scope>IDENTIFICATION</scope>
</reference>
<dbReference type="Proteomes" id="UP000492821">
    <property type="component" value="Unassembled WGS sequence"/>
</dbReference>
<evidence type="ECO:0000256" key="7">
    <source>
        <dbReference type="ARBA" id="ARBA00078071"/>
    </source>
</evidence>
<dbReference type="Pfam" id="PF07678">
    <property type="entry name" value="TED_complement"/>
    <property type="match status" value="1"/>
</dbReference>
<keyword evidence="13" id="KW-1185">Reference proteome</keyword>
<dbReference type="CDD" id="cd02897">
    <property type="entry name" value="A2M_2"/>
    <property type="match status" value="1"/>
</dbReference>
<dbReference type="WBParaSite" id="Pan_g5367.t2">
    <property type="protein sequence ID" value="Pan_g5367.t2"/>
    <property type="gene ID" value="Pan_g5367"/>
</dbReference>
<dbReference type="FunFam" id="2.60.40.1930:FF:000001">
    <property type="entry name" value="CD109 isoform 3"/>
    <property type="match status" value="1"/>
</dbReference>
<dbReference type="SMART" id="SM01419">
    <property type="entry name" value="Thiol-ester_cl"/>
    <property type="match status" value="1"/>
</dbReference>
<accession>A0A7E4ZZH7</accession>
<dbReference type="Pfam" id="PF01835">
    <property type="entry name" value="MG2"/>
    <property type="match status" value="1"/>
</dbReference>
<dbReference type="PROSITE" id="PS51257">
    <property type="entry name" value="PROKAR_LIPOPROTEIN"/>
    <property type="match status" value="1"/>
</dbReference>
<dbReference type="PROSITE" id="PS00477">
    <property type="entry name" value="ALPHA_2_MACROGLOBULIN"/>
    <property type="match status" value="1"/>
</dbReference>
<evidence type="ECO:0000313" key="13">
    <source>
        <dbReference type="Proteomes" id="UP000492821"/>
    </source>
</evidence>
<evidence type="ECO:0000256" key="6">
    <source>
        <dbReference type="ARBA" id="ARBA00063781"/>
    </source>
</evidence>
<dbReference type="InterPro" id="IPR036595">
    <property type="entry name" value="A-macroglobulin_rcpt-bd_sf"/>
</dbReference>
<dbReference type="Gene3D" id="2.60.40.1930">
    <property type="match status" value="2"/>
</dbReference>
<evidence type="ECO:0000256" key="2">
    <source>
        <dbReference type="ARBA" id="ARBA00022729"/>
    </source>
</evidence>
<comment type="function">
    <text evidence="5">Binds covalently through a thioester bond to the pathogen surface resulting in pathogen clearance.</text>
</comment>
<dbReference type="FunFam" id="1.50.10.20:FF:000001">
    <property type="entry name" value="CD109 isoform 1"/>
    <property type="match status" value="1"/>
</dbReference>
<name>A0A7E4ZZH7_PANRE</name>
<feature type="region of interest" description="Disordered" evidence="8">
    <location>
        <begin position="34"/>
        <end position="115"/>
    </location>
</feature>
<dbReference type="InterPro" id="IPR019742">
    <property type="entry name" value="MacrogloblnA2_CS"/>
</dbReference>
<sequence>MTHRSRRRPLIPLLAVALLIASCQLAFTQETTPLPSADAIPSGSTLAPAAGLGDSEAAEPVAPSDLTPAPVEDSNGESLPLPSPGDEEAPAVPLGTAEPPIPVDPEPIPTTTAAPEKHYPGTYLVVAPNVVRPGLPYAVSVNILKSQETDHIIRVEVRSKSNETIGARVVNNVRAGVPQTIEIANLSPESLVAGDSHKVYVRCETISSRVLFEDEKAITFSQKSLSIFVQTDKAIYKPGAVVNYRVIVVNPNLTPYADVINVEVRDPNQNVISQFIEQDLTKGVFTSQLQLASEPPLGDWKLVVTTKSGIKFEKTFTVDKYVLPKFDVSIKTPSFITITDDLSVLIDAKYTYGKGVAGKATVTLELPFHRWHPFSRPIVTNEDGSAAPVETESQIERTVKLNNLGEALVVFTNEEFKKHKLIMDYGGSTIRIVATVTEDLTDIQRNGTTQIVAYRHDVKLQVEKQGDTFKPGLSYNVVVALKQMDDTPVKATVPRRVQVTTFYNYPYDPSTPGQHEDKVVKIIDLDAHGTAFLTLSPPLNCTSARVEAHYDRSGKDNFLGGDFPWTSLYVDASKSPSNSYLQLLADNEGVVEAGKTLSFSVKSTESLSVLTYQVVSRGSVVLSQEIPVNGDLATVTFTATNEMAPKSRLVVYAIRTSNKEILVDAIDFKVNGLFRNDVALTVDKTSVEPGTPVKFNVRADPDSLVGLLAVDQSVLLLKSGNDITREMIEQDVEEYETGAGRGARRWEGVVFRRKRSIWHPWWQIGGKDANSIFENAGLVVLTDAYLFSEPEPLAVLRMSAAAGGRLAMPDVAFFNSAAVDAKTPESAEGSIAPAKLRTEFPETWIWTDNNFTTDVAFCNHTNINVICDLLSTFFLRMASFQESVQFSPPSAPNADNEVSASPSKTIATRKDFPETWIWELLRTSATDHSGEISFEAKAPDTITSWVASAFAINDNSGLGVAPATAKLKVFRPFFVRLNLPYAVKRGEKFALQVLVFNYMANEQDVTVMLKHNEDSGFAFLQKDGNVKKTKQDKNYNTRLVSVPGGVSKAVYFPIVPTKVGSIKLHVVAQGGQAGDAVEIPLRVEPEGYRVDRNVPIVFDLSAPASDSDAAEPVSAAHERTVALQFPNDVVEDSRYARVDVIGDIMGPVLSNIENLVQMPSGCGEQNMLNFVPNIVVLQYLKATKRASATLEHKAIKYMETGYQRELTYKREDHSFSAFGQSDSHGSTWLSAFVAKSFKQAAPFIFVDEAVLENTIAFLNSQQLPSTGAFAEKGEVHHKDMQGGSRDGGFALTAYVVVAMLENGVTNVKAVEYLENNLNTVSDDPYALAVTAYALQLAESPKAAEALALLEEHTITEADGSMHWSSSTTGNVSRPAPSNSVNDITYFYQPPPADVEMTSYALLTYMLNNATEKGLPIVRWLSAQRNANGGFSSTQDTVMALQALGAYAEQAYSDDLDLVVSVDAGESGQHNFSVTPANSIVLQSFEIPDVNAPIKVTATGKGIAFVQVQYAYYRQSMRDDAPFFCTKDLKEQKSGNRMELNLCCNYTATGNYARSNMAVAQVDTLSGYQFDNEDLDKLTGIDDLQRVELDREDTRMNIYFNALDENPICLSLYSNAAYQIADQKPANIRVFDYYDPEQQMKMSYSARQTRSLAETCPDCWPEVETEDNAPSAPTAGSNGRVRASTNRAATPAPTCKSMLILSMVMSAVLARVFA</sequence>
<evidence type="ECO:0000256" key="5">
    <source>
        <dbReference type="ARBA" id="ARBA00057615"/>
    </source>
</evidence>
<feature type="signal peptide" evidence="9">
    <location>
        <begin position="1"/>
        <end position="28"/>
    </location>
</feature>
<keyword evidence="3" id="KW-1015">Disulfide bond</keyword>
<dbReference type="Gene3D" id="2.60.40.10">
    <property type="entry name" value="Immunoglobulins"/>
    <property type="match status" value="2"/>
</dbReference>
<feature type="domain" description="Alpha-macroglobulin receptor-binding" evidence="12">
    <location>
        <begin position="1554"/>
        <end position="1643"/>
    </location>
</feature>
<feature type="region of interest" description="Disordered" evidence="8">
    <location>
        <begin position="1663"/>
        <end position="1688"/>
    </location>
</feature>
<comment type="subunit">
    <text evidence="6">Heterodimer of a TEP1-N chain and an TEP1-C chain non-covalently linked. Forms a complex composed of TEP1-N and TEP1-C heterodimer, LRIM1 and APL1C; the interaction stabilizes TEP1-N and TEP1-C heterodimer, prevents its binding to tissues while circulating in the hemolymph and protects the thioester bond from hydrolysis. Mature TEP1 and to a lesser extent full-length TEP1 interact with SPCLIP1; the interaction is induced by microbial infection.</text>
</comment>
<dbReference type="Gene3D" id="6.20.50.160">
    <property type="match status" value="1"/>
</dbReference>
<dbReference type="SMART" id="SM01361">
    <property type="entry name" value="A2M_recep"/>
    <property type="match status" value="1"/>
</dbReference>
<dbReference type="Gene3D" id="1.50.10.20">
    <property type="match status" value="1"/>
</dbReference>
<keyword evidence="4" id="KW-0325">Glycoprotein</keyword>
<feature type="domain" description="Alpha-2-macroglobulin" evidence="11">
    <location>
        <begin position="915"/>
        <end position="1009"/>
    </location>
</feature>
<keyword evidence="2 9" id="KW-0732">Signal</keyword>
<dbReference type="SMART" id="SM01359">
    <property type="entry name" value="A2M_N_2"/>
    <property type="match status" value="1"/>
</dbReference>
<comment type="similarity">
    <text evidence="1">Belongs to the protease inhibitor I39 (alpha-2-macroglobulin) family.</text>
</comment>
<protein>
    <recommendedName>
        <fullName evidence="7">TEP1-F</fullName>
    </recommendedName>
</protein>
<dbReference type="Gene3D" id="2.60.40.690">
    <property type="entry name" value="Alpha-macroglobulin, receptor-binding domain"/>
    <property type="match status" value="1"/>
</dbReference>
<dbReference type="Pfam" id="PF00207">
    <property type="entry name" value="A2M"/>
    <property type="match status" value="1"/>
</dbReference>
<evidence type="ECO:0000256" key="1">
    <source>
        <dbReference type="ARBA" id="ARBA00010952"/>
    </source>
</evidence>
<organism evidence="13 14">
    <name type="scientific">Panagrellus redivivus</name>
    <name type="common">Microworm</name>
    <dbReference type="NCBI Taxonomy" id="6233"/>
    <lineage>
        <taxon>Eukaryota</taxon>
        <taxon>Metazoa</taxon>
        <taxon>Ecdysozoa</taxon>
        <taxon>Nematoda</taxon>
        <taxon>Chromadorea</taxon>
        <taxon>Rhabditida</taxon>
        <taxon>Tylenchina</taxon>
        <taxon>Panagrolaimomorpha</taxon>
        <taxon>Panagrolaimoidea</taxon>
        <taxon>Panagrolaimidae</taxon>
        <taxon>Panagrellus</taxon>
    </lineage>
</organism>
<dbReference type="Pfam" id="PF17791">
    <property type="entry name" value="MG3"/>
    <property type="match status" value="1"/>
</dbReference>
<dbReference type="InterPro" id="IPR009048">
    <property type="entry name" value="A-macroglobulin_rcpt-bd"/>
</dbReference>
<dbReference type="InterPro" id="IPR011626">
    <property type="entry name" value="Alpha-macroglobulin_TED"/>
</dbReference>
<dbReference type="GO" id="GO:0004866">
    <property type="term" value="F:endopeptidase inhibitor activity"/>
    <property type="evidence" value="ECO:0007669"/>
    <property type="project" value="InterPro"/>
</dbReference>
<dbReference type="Pfam" id="PF07703">
    <property type="entry name" value="A2M_BRD"/>
    <property type="match status" value="1"/>
</dbReference>
<dbReference type="InterPro" id="IPR011625">
    <property type="entry name" value="A2M_N_BRD"/>
</dbReference>
<evidence type="ECO:0000259" key="10">
    <source>
        <dbReference type="SMART" id="SM01359"/>
    </source>
</evidence>
<dbReference type="InterPro" id="IPR013783">
    <property type="entry name" value="Ig-like_fold"/>
</dbReference>
<dbReference type="SUPFAM" id="SSF48239">
    <property type="entry name" value="Terpenoid cyclases/Protein prenyltransferases"/>
    <property type="match status" value="1"/>
</dbReference>
<dbReference type="InterPro" id="IPR041555">
    <property type="entry name" value="MG3"/>
</dbReference>
<feature type="chain" id="PRO_5029003612" description="TEP1-F" evidence="9">
    <location>
        <begin position="29"/>
        <end position="1713"/>
    </location>
</feature>
<evidence type="ECO:0000313" key="14">
    <source>
        <dbReference type="WBParaSite" id="Pan_g5367.t2"/>
    </source>
</evidence>
<reference evidence="13" key="1">
    <citation type="journal article" date="2013" name="Genetics">
        <title>The draft genome and transcriptome of Panagrellus redivivus are shaped by the harsh demands of a free-living lifestyle.</title>
        <authorList>
            <person name="Srinivasan J."/>
            <person name="Dillman A.R."/>
            <person name="Macchietto M.G."/>
            <person name="Heikkinen L."/>
            <person name="Lakso M."/>
            <person name="Fracchia K.M."/>
            <person name="Antoshechkin I."/>
            <person name="Mortazavi A."/>
            <person name="Wong G."/>
            <person name="Sternberg P.W."/>
        </authorList>
    </citation>
    <scope>NUCLEOTIDE SEQUENCE [LARGE SCALE GENOMIC DNA]</scope>
    <source>
        <strain evidence="13">MT8872</strain>
    </source>
</reference>
<dbReference type="InterPro" id="IPR002890">
    <property type="entry name" value="MG2"/>
</dbReference>
<dbReference type="SMART" id="SM01360">
    <property type="entry name" value="A2M"/>
    <property type="match status" value="1"/>
</dbReference>
<dbReference type="InterPro" id="IPR047565">
    <property type="entry name" value="Alpha-macroglob_thiol-ester_cl"/>
</dbReference>
<dbReference type="Pfam" id="PF07677">
    <property type="entry name" value="A2M_recep"/>
    <property type="match status" value="1"/>
</dbReference>
<dbReference type="Gene3D" id="2.20.130.20">
    <property type="match status" value="1"/>
</dbReference>
<evidence type="ECO:0000256" key="4">
    <source>
        <dbReference type="ARBA" id="ARBA00023180"/>
    </source>
</evidence>
<feature type="domain" description="Alpha-2-macroglobulin bait region" evidence="10">
    <location>
        <begin position="581"/>
        <end position="717"/>
    </location>
</feature>
<dbReference type="Gene3D" id="2.60.120.1540">
    <property type="match status" value="1"/>
</dbReference>
<dbReference type="InterPro" id="IPR041813">
    <property type="entry name" value="A2M_TED"/>
</dbReference>
<dbReference type="InterPro" id="IPR008930">
    <property type="entry name" value="Terpenoid_cyclase/PrenylTrfase"/>
</dbReference>
<evidence type="ECO:0000256" key="9">
    <source>
        <dbReference type="SAM" id="SignalP"/>
    </source>
</evidence>
<dbReference type="SUPFAM" id="SSF49410">
    <property type="entry name" value="Alpha-macroglobulin receptor domain"/>
    <property type="match status" value="1"/>
</dbReference>
<evidence type="ECO:0000256" key="8">
    <source>
        <dbReference type="SAM" id="MobiDB-lite"/>
    </source>
</evidence>
<dbReference type="GO" id="GO:0005615">
    <property type="term" value="C:extracellular space"/>
    <property type="evidence" value="ECO:0007669"/>
    <property type="project" value="InterPro"/>
</dbReference>
<dbReference type="Gene3D" id="2.60.40.2950">
    <property type="match status" value="1"/>
</dbReference>
<proteinExistence type="inferred from homology"/>